<dbReference type="PRINTS" id="PR00177">
    <property type="entry name" value="NMDARECEPTOR"/>
</dbReference>
<keyword evidence="10" id="KW-0675">Receptor</keyword>
<dbReference type="OrthoDB" id="5984008at2759"/>
<dbReference type="SMART" id="SM00079">
    <property type="entry name" value="PBPe"/>
    <property type="match status" value="1"/>
</dbReference>
<keyword evidence="18" id="KW-0732">Signal</keyword>
<dbReference type="InterPro" id="IPR001320">
    <property type="entry name" value="Iontro_rcpt_C"/>
</dbReference>
<keyword evidence="13" id="KW-0407">Ion channel</keyword>
<keyword evidence="4" id="KW-1003">Cell membrane</keyword>
<keyword evidence="6 17" id="KW-1133">Transmembrane helix</keyword>
<protein>
    <recommendedName>
        <fullName evidence="23">Ionotropic receptor 8a</fullName>
    </recommendedName>
</protein>
<keyword evidence="16" id="KW-1015">Disulfide bond</keyword>
<dbReference type="InterPro" id="IPR019594">
    <property type="entry name" value="Glu/Gly-bd"/>
</dbReference>
<proteinExistence type="inferred from homology"/>
<keyword evidence="22" id="KW-1185">Reference proteome</keyword>
<evidence type="ECO:0000256" key="18">
    <source>
        <dbReference type="SAM" id="SignalP"/>
    </source>
</evidence>
<evidence type="ECO:0000256" key="17">
    <source>
        <dbReference type="SAM" id="Phobius"/>
    </source>
</evidence>
<feature type="transmembrane region" description="Helical" evidence="17">
    <location>
        <begin position="774"/>
        <end position="799"/>
    </location>
</feature>
<keyword evidence="7" id="KW-0175">Coiled coil</keyword>
<dbReference type="FunFam" id="3.40.190.10:FF:000160">
    <property type="entry name" value="GLutamate Receptor family (AMPA)"/>
    <property type="match status" value="1"/>
</dbReference>
<comment type="similarity">
    <text evidence="2">Belongs to the glutamate-gated ion channel (TC 1.A.10.1) family.</text>
</comment>
<feature type="binding site" evidence="14">
    <location>
        <position position="612"/>
    </location>
    <ligand>
        <name>L-glutamate</name>
        <dbReference type="ChEBI" id="CHEBI:29985"/>
    </ligand>
</feature>
<feature type="binding site" evidence="14">
    <location>
        <position position="691"/>
    </location>
    <ligand>
        <name>L-glutamate</name>
        <dbReference type="ChEBI" id="CHEBI:29985"/>
    </ligand>
</feature>
<evidence type="ECO:0000259" key="20">
    <source>
        <dbReference type="SMART" id="SM00918"/>
    </source>
</evidence>
<evidence type="ECO:0000256" key="2">
    <source>
        <dbReference type="ARBA" id="ARBA00008685"/>
    </source>
</evidence>
<feature type="domain" description="Ionotropic glutamate receptor C-terminal" evidence="19">
    <location>
        <begin position="363"/>
        <end position="754"/>
    </location>
</feature>
<evidence type="ECO:0000256" key="8">
    <source>
        <dbReference type="ARBA" id="ARBA00023065"/>
    </source>
</evidence>
<dbReference type="InterPro" id="IPR001508">
    <property type="entry name" value="Iono_Glu_rcpt_met"/>
</dbReference>
<feature type="transmembrane region" description="Helical" evidence="17">
    <location>
        <begin position="488"/>
        <end position="506"/>
    </location>
</feature>
<feature type="disulfide bond" evidence="16">
    <location>
        <begin position="703"/>
        <end position="760"/>
    </location>
</feature>
<evidence type="ECO:0000256" key="13">
    <source>
        <dbReference type="ARBA" id="ARBA00023303"/>
    </source>
</evidence>
<keyword evidence="11" id="KW-0325">Glycoprotein</keyword>
<keyword evidence="5 17" id="KW-0812">Transmembrane</keyword>
<dbReference type="FunFam" id="3.40.190.10:FF:000078">
    <property type="entry name" value="glutamate receptor ionotropic, NMDA 3B"/>
    <property type="match status" value="1"/>
</dbReference>
<evidence type="ECO:0000256" key="5">
    <source>
        <dbReference type="ARBA" id="ARBA00022692"/>
    </source>
</evidence>
<dbReference type="GO" id="GO:0015276">
    <property type="term" value="F:ligand-gated monoatomic ion channel activity"/>
    <property type="evidence" value="ECO:0007669"/>
    <property type="project" value="InterPro"/>
</dbReference>
<evidence type="ECO:0000256" key="7">
    <source>
        <dbReference type="ARBA" id="ARBA00023054"/>
    </source>
</evidence>
<name>A0A653BG10_CALMS</name>
<dbReference type="GO" id="GO:0038023">
    <property type="term" value="F:signaling receptor activity"/>
    <property type="evidence" value="ECO:0007669"/>
    <property type="project" value="InterPro"/>
</dbReference>
<evidence type="ECO:0000256" key="14">
    <source>
        <dbReference type="PIRSR" id="PIRSR601508-1"/>
    </source>
</evidence>
<dbReference type="EMBL" id="CAACVG010000772">
    <property type="protein sequence ID" value="VEN34520.1"/>
    <property type="molecule type" value="Genomic_DNA"/>
</dbReference>
<dbReference type="CDD" id="cd13717">
    <property type="entry name" value="PBP2_iGluR_putative"/>
    <property type="match status" value="1"/>
</dbReference>
<feature type="domain" description="Ionotropic glutamate receptor L-glutamate and glycine-binding" evidence="20">
    <location>
        <begin position="371"/>
        <end position="432"/>
    </location>
</feature>
<dbReference type="AlphaFoldDB" id="A0A653BG10"/>
<keyword evidence="9 17" id="KW-0472">Membrane</keyword>
<evidence type="ECO:0000313" key="21">
    <source>
        <dbReference type="EMBL" id="VEN34520.1"/>
    </source>
</evidence>
<comment type="subcellular location">
    <subcellularLocation>
        <location evidence="1">Cell membrane</location>
        <topology evidence="1">Multi-pass membrane protein</topology>
    </subcellularLocation>
</comment>
<evidence type="ECO:0000256" key="4">
    <source>
        <dbReference type="ARBA" id="ARBA00022475"/>
    </source>
</evidence>
<keyword evidence="3" id="KW-0813">Transport</keyword>
<feature type="site" description="Crucial to convey clamshell closure to channel opening" evidence="15">
    <location>
        <position position="590"/>
    </location>
</feature>
<dbReference type="Gene3D" id="1.10.287.70">
    <property type="match status" value="1"/>
</dbReference>
<sequence length="889" mass="101558">MSASFMVFVLLFCAFELRADAVKIILLTEDGQEDVILWYQESLEKLNADESLETITVQVNSSETDLEKLCDALSSGGTIFLDLTWAGNEEAKELSNTLNLPYIRIDVSISPFLEFLDKFLDVRNATDVALIVSDTSYIDQALYYWIETTRLRLMISESLNEITARKLKDIRPTPNNIAVLGPSKRLIEEYTKALHFDLMQHPDRMNMIFTDFKDSDFDRSLLKGNPIHLLTLNPSMCCSLLNSQEPCECSLDMDIQKTFLAQCLQLLYETIQTLQKEKLEFESVKCNSTSNNKEVQLHFEEIFENFINGQSLIKKDNYIIKLALSGIVEMGANSSTDVVATYEDGIVTAAENKSIRAIKPFYRIGITNALPWSYKAVDSNTGEYYWTGYCADFARKIAEMMDFNFEFVEPKIGTFGEKIDGVWNGVIGDLATGETDMAITALIMTADKEEVVDFVAPYFEQTGITIVMRKPIRKTSLFKFMTVLKLEVWLSIVAALIVTGFMVWFLDKYSPYSARNNKEAYPYECREFTLKESFWFALTSFTPQGGGEAPKALSGRTLVAAYWLFVVLMLATFTANLAAFLTVERMQAPVQSLEQLARQSRINYTVVRDSETHKYFINMKNAEDTLYRMWKELTLNASTDDTRYRVWDYPIREQYGHILLAINDSDPVADAEEGFRNVEKHLDADYAFIHDSSEIKYEISKNCNLTEVGEVFAEKPYAVAVQQGSHLQDQISKTILKLQKDRFFEDLQERYWNHSAKGNCPNTDDNEGITLESLGGVFIATLFGLALAMVTLVGEVLYYRRKQKLDEANKRQQKSFYTSKGKLFTENIIPSKIMVSQFPQKQLPVTIGTSFKPVNIKNLEIDKERNDMRISHINLYPRARNRITHISNN</sequence>
<dbReference type="PANTHER" id="PTHR18966">
    <property type="entry name" value="IONOTROPIC GLUTAMATE RECEPTOR"/>
    <property type="match status" value="1"/>
</dbReference>
<keyword evidence="8" id="KW-0406">Ion transport</keyword>
<reference evidence="21 22" key="1">
    <citation type="submission" date="2019-01" db="EMBL/GenBank/DDBJ databases">
        <authorList>
            <person name="Sayadi A."/>
        </authorList>
    </citation>
    <scope>NUCLEOTIDE SEQUENCE [LARGE SCALE GENOMIC DNA]</scope>
</reference>
<evidence type="ECO:0000313" key="22">
    <source>
        <dbReference type="Proteomes" id="UP000410492"/>
    </source>
</evidence>
<evidence type="ECO:0000256" key="6">
    <source>
        <dbReference type="ARBA" id="ARBA00022989"/>
    </source>
</evidence>
<dbReference type="Pfam" id="PF10613">
    <property type="entry name" value="Lig_chan-Glu_bd"/>
    <property type="match status" value="1"/>
</dbReference>
<dbReference type="GO" id="GO:0043226">
    <property type="term" value="C:organelle"/>
    <property type="evidence" value="ECO:0007669"/>
    <property type="project" value="UniProtKB-ARBA"/>
</dbReference>
<dbReference type="Pfam" id="PF00060">
    <property type="entry name" value="Lig_chan"/>
    <property type="match status" value="1"/>
</dbReference>
<evidence type="ECO:0000256" key="10">
    <source>
        <dbReference type="ARBA" id="ARBA00023170"/>
    </source>
</evidence>
<keyword evidence="12" id="KW-1071">Ligand-gated ion channel</keyword>
<evidence type="ECO:0008006" key="23">
    <source>
        <dbReference type="Google" id="ProtNLM"/>
    </source>
</evidence>
<accession>A0A653BG10</accession>
<evidence type="ECO:0000256" key="9">
    <source>
        <dbReference type="ARBA" id="ARBA00023136"/>
    </source>
</evidence>
<dbReference type="Proteomes" id="UP000410492">
    <property type="component" value="Unassembled WGS sequence"/>
</dbReference>
<evidence type="ECO:0000259" key="19">
    <source>
        <dbReference type="SMART" id="SM00079"/>
    </source>
</evidence>
<evidence type="ECO:0000256" key="3">
    <source>
        <dbReference type="ARBA" id="ARBA00022448"/>
    </source>
</evidence>
<dbReference type="FunFam" id="1.10.287.70:FF:000080">
    <property type="entry name" value="Glutamate receptor ionotropic, kainate"/>
    <property type="match status" value="1"/>
</dbReference>
<dbReference type="Gene3D" id="3.40.190.10">
    <property type="entry name" value="Periplasmic binding protein-like II"/>
    <property type="match status" value="2"/>
</dbReference>
<feature type="signal peptide" evidence="18">
    <location>
        <begin position="1"/>
        <end position="21"/>
    </location>
</feature>
<evidence type="ECO:0000256" key="15">
    <source>
        <dbReference type="PIRSR" id="PIRSR601508-2"/>
    </source>
</evidence>
<organism evidence="21 22">
    <name type="scientific">Callosobruchus maculatus</name>
    <name type="common">Southern cowpea weevil</name>
    <name type="synonym">Pulse bruchid</name>
    <dbReference type="NCBI Taxonomy" id="64391"/>
    <lineage>
        <taxon>Eukaryota</taxon>
        <taxon>Metazoa</taxon>
        <taxon>Ecdysozoa</taxon>
        <taxon>Arthropoda</taxon>
        <taxon>Hexapoda</taxon>
        <taxon>Insecta</taxon>
        <taxon>Pterygota</taxon>
        <taxon>Neoptera</taxon>
        <taxon>Endopterygota</taxon>
        <taxon>Coleoptera</taxon>
        <taxon>Polyphaga</taxon>
        <taxon>Cucujiformia</taxon>
        <taxon>Chrysomeloidea</taxon>
        <taxon>Chrysomelidae</taxon>
        <taxon>Bruchinae</taxon>
        <taxon>Bruchini</taxon>
        <taxon>Callosobruchus</taxon>
    </lineage>
</organism>
<evidence type="ECO:0000256" key="11">
    <source>
        <dbReference type="ARBA" id="ARBA00023180"/>
    </source>
</evidence>
<dbReference type="SMART" id="SM00918">
    <property type="entry name" value="Lig_chan-Glu_bd"/>
    <property type="match status" value="1"/>
</dbReference>
<feature type="site" description="Interaction with the cone snail toxin Con-ikot-ikot" evidence="15">
    <location>
        <position position="737"/>
    </location>
</feature>
<feature type="chain" id="PRO_5025065757" description="Ionotropic receptor 8a" evidence="18">
    <location>
        <begin position="22"/>
        <end position="889"/>
    </location>
</feature>
<feature type="transmembrane region" description="Helical" evidence="17">
    <location>
        <begin position="560"/>
        <end position="583"/>
    </location>
</feature>
<dbReference type="GO" id="GO:0005886">
    <property type="term" value="C:plasma membrane"/>
    <property type="evidence" value="ECO:0007669"/>
    <property type="project" value="UniProtKB-SubCell"/>
</dbReference>
<dbReference type="SUPFAM" id="SSF81324">
    <property type="entry name" value="Voltage-gated potassium channels"/>
    <property type="match status" value="1"/>
</dbReference>
<evidence type="ECO:0000256" key="1">
    <source>
        <dbReference type="ARBA" id="ARBA00004651"/>
    </source>
</evidence>
<evidence type="ECO:0000256" key="16">
    <source>
        <dbReference type="PIRSR" id="PIRSR601508-3"/>
    </source>
</evidence>
<dbReference type="InterPro" id="IPR015683">
    <property type="entry name" value="Ionotropic_Glu_rcpt"/>
</dbReference>
<dbReference type="SUPFAM" id="SSF53850">
    <property type="entry name" value="Periplasmic binding protein-like II"/>
    <property type="match status" value="1"/>
</dbReference>
<evidence type="ECO:0000256" key="12">
    <source>
        <dbReference type="ARBA" id="ARBA00023286"/>
    </source>
</evidence>
<gene>
    <name evidence="21" type="ORF">CALMAC_LOCUS681</name>
</gene>